<evidence type="ECO:0000256" key="2">
    <source>
        <dbReference type="SAM" id="SignalP"/>
    </source>
</evidence>
<dbReference type="AlphaFoldDB" id="A0A1S1HRJ2"/>
<gene>
    <name evidence="3" type="ORF">A3Q29_04970</name>
</gene>
<dbReference type="EMBL" id="LVIE01000168">
    <property type="protein sequence ID" value="OHT24021.1"/>
    <property type="molecule type" value="Genomic_DNA"/>
</dbReference>
<feature type="compositionally biased region" description="Polar residues" evidence="1">
    <location>
        <begin position="26"/>
        <end position="37"/>
    </location>
</feature>
<feature type="compositionally biased region" description="Basic and acidic residues" evidence="1">
    <location>
        <begin position="52"/>
        <end position="65"/>
    </location>
</feature>
<dbReference type="Proteomes" id="UP000179588">
    <property type="component" value="Unassembled WGS sequence"/>
</dbReference>
<comment type="caution">
    <text evidence="3">The sequence shown here is derived from an EMBL/GenBank/DDBJ whole genome shotgun (WGS) entry which is preliminary data.</text>
</comment>
<evidence type="ECO:0000256" key="1">
    <source>
        <dbReference type="SAM" id="MobiDB-lite"/>
    </source>
</evidence>
<organism evidence="3 4">
    <name type="scientific">Providencia stuartii</name>
    <dbReference type="NCBI Taxonomy" id="588"/>
    <lineage>
        <taxon>Bacteria</taxon>
        <taxon>Pseudomonadati</taxon>
        <taxon>Pseudomonadota</taxon>
        <taxon>Gammaproteobacteria</taxon>
        <taxon>Enterobacterales</taxon>
        <taxon>Morganellaceae</taxon>
        <taxon>Providencia</taxon>
    </lineage>
</organism>
<keyword evidence="4" id="KW-1185">Reference proteome</keyword>
<sequence length="65" mass="6755">MKKFLAIVTVLSLAISSSALAASTVKNEQSASTVKTQKSGKVHSASKIKAHTTLEKKVSAEPSKA</sequence>
<feature type="compositionally biased region" description="Basic residues" evidence="1">
    <location>
        <begin position="38"/>
        <end position="50"/>
    </location>
</feature>
<feature type="signal peptide" evidence="2">
    <location>
        <begin position="1"/>
        <end position="21"/>
    </location>
</feature>
<evidence type="ECO:0000313" key="4">
    <source>
        <dbReference type="Proteomes" id="UP000179588"/>
    </source>
</evidence>
<reference evidence="3 4" key="1">
    <citation type="submission" date="2016-03" db="EMBL/GenBank/DDBJ databases">
        <title>Genome sequence of Providencia stuartii strain, isolated from the salivary glands of larval Lucilia sericata.</title>
        <authorList>
            <person name="Yuan Y."/>
            <person name="Zhang Y."/>
            <person name="Fu S."/>
            <person name="Crippen T.L."/>
            <person name="Visi D."/>
            <person name="Benbow M.E."/>
            <person name="Allen M."/>
            <person name="Tomberlin J.K."/>
            <person name="Sze S.-H."/>
            <person name="Tarone A.M."/>
        </authorList>
    </citation>
    <scope>NUCLEOTIDE SEQUENCE [LARGE SCALE GENOMIC DNA]</scope>
    <source>
        <strain evidence="3 4">Crippen</strain>
    </source>
</reference>
<protein>
    <submittedName>
        <fullName evidence="3">Uncharacterized protein</fullName>
    </submittedName>
</protein>
<evidence type="ECO:0000313" key="3">
    <source>
        <dbReference type="EMBL" id="OHT24021.1"/>
    </source>
</evidence>
<accession>A0A1S1HRJ2</accession>
<feature type="chain" id="PRO_5043960560" evidence="2">
    <location>
        <begin position="22"/>
        <end position="65"/>
    </location>
</feature>
<feature type="region of interest" description="Disordered" evidence="1">
    <location>
        <begin position="26"/>
        <end position="65"/>
    </location>
</feature>
<keyword evidence="2" id="KW-0732">Signal</keyword>
<name>A0A1S1HRJ2_PROST</name>
<proteinExistence type="predicted"/>